<dbReference type="Gene3D" id="3.60.10.10">
    <property type="entry name" value="Endonuclease/exonuclease/phosphatase"/>
    <property type="match status" value="1"/>
</dbReference>
<keyword evidence="2" id="KW-1185">Reference proteome</keyword>
<name>A0A226CZS9_FOLCA</name>
<protein>
    <submittedName>
        <fullName evidence="1">Uncharacterized protein</fullName>
    </submittedName>
</protein>
<sequence>MATLSLATVEKPVQPIIFIHLSAPTKLPSNISNGPAPPPPNSLTVHISMATEQLTQVVAASPNFNLALGTLAQFEKIANETFHLLNREKNEDKKDEIFKNKFAPLGIVFDGRKLTNNPNNRIEVSPSWTPIFKEFEEEMTKLQYLYEFLIQLDKELNERIKTKNTGTFTELLAGIKKLNSTEWIKAEIRENQVGPDFWRLLSSSVSHHIGSPVYKDTPILPQTQISKRGIFLNTPYKIHHYRHPDCFMVAGNRLNMVCSKNDHDSYYNKKISTWILKSISQETEKPYTDFFRLMNANKQPGSTEFKVAACVARDIYCFASHMSYGDSPGDLRGVFGALYNEEGQDIGINYYITSPFSQLAATFHPYITYTAVFRNFHFTPPPADEIAKKTKKVYLIDTLDIINDSPALVSRTITVSQTIENQVQTGFSVSVKASLKVTVSGKFGFPLGGSETEMGFELGPDYHSNTKLTTQKKFELSHTVTVPAYTSVTVSAWYERITDLTLPYTAEVEVMGKGQRLTYYDDIVEGQPVSESLMDEELRVARFPGAIVKYGDKSLTFRITGNMTASAGIRGQIEVNGKVVMMKIVFNLPDLTQLTLRITPDGDAATQPEVIPLSDHDLSNMSHHQDEVLQFCNGISFSVVTYNISHANKPARPSAAQKKHLLTAIFSDLPADTYFLQECSWTDIAKHIATIQLKYKFRWIKSYQQLILFNSKKFTGISLQATIPNIAVDVPRDRFCVLKLTHKNAPNFDFIAISWHADRFGKLNVSFFKFVDGLVDTEKIPALVGGDFNYTKLKTYEDKNVGRFHYSLDIGEEFHVKLKNVFYKPTQHCVRGSSIDFLVSTFGPWPLLLGLHSAQELSLRGDVMGERFNLAARSLTNIAPSNVTDHVPVYGYVNCFQMLQDGIAQM</sequence>
<accession>A0A226CZS9</accession>
<dbReference type="Gene3D" id="2.170.15.10">
    <property type="entry name" value="Proaerolysin, chain A, domain 3"/>
    <property type="match status" value="1"/>
</dbReference>
<dbReference type="AlphaFoldDB" id="A0A226CZS9"/>
<organism evidence="1 2">
    <name type="scientific">Folsomia candida</name>
    <name type="common">Springtail</name>
    <dbReference type="NCBI Taxonomy" id="158441"/>
    <lineage>
        <taxon>Eukaryota</taxon>
        <taxon>Metazoa</taxon>
        <taxon>Ecdysozoa</taxon>
        <taxon>Arthropoda</taxon>
        <taxon>Hexapoda</taxon>
        <taxon>Collembola</taxon>
        <taxon>Entomobryomorpha</taxon>
        <taxon>Isotomoidea</taxon>
        <taxon>Isotomidae</taxon>
        <taxon>Proisotominae</taxon>
        <taxon>Folsomia</taxon>
    </lineage>
</organism>
<dbReference type="CDD" id="cd10140">
    <property type="entry name" value="PFM_aerolysin_family"/>
    <property type="match status" value="1"/>
</dbReference>
<evidence type="ECO:0000313" key="2">
    <source>
        <dbReference type="Proteomes" id="UP000198287"/>
    </source>
</evidence>
<comment type="caution">
    <text evidence="1">The sequence shown here is derived from an EMBL/GenBank/DDBJ whole genome shotgun (WGS) entry which is preliminary data.</text>
</comment>
<dbReference type="InterPro" id="IPR004991">
    <property type="entry name" value="Aerolysin-like"/>
</dbReference>
<dbReference type="SUPFAM" id="SSF56219">
    <property type="entry name" value="DNase I-like"/>
    <property type="match status" value="1"/>
</dbReference>
<dbReference type="EMBL" id="LNIX01000051">
    <property type="protein sequence ID" value="OXA37911.1"/>
    <property type="molecule type" value="Genomic_DNA"/>
</dbReference>
<dbReference type="InterPro" id="IPR036691">
    <property type="entry name" value="Endo/exonu/phosph_ase_sf"/>
</dbReference>
<gene>
    <name evidence="1" type="ORF">Fcan01_27310</name>
</gene>
<dbReference type="SUPFAM" id="SSF56973">
    <property type="entry name" value="Aerolisin/ETX pore-forming domain"/>
    <property type="match status" value="1"/>
</dbReference>
<dbReference type="Proteomes" id="UP000198287">
    <property type="component" value="Unassembled WGS sequence"/>
</dbReference>
<reference evidence="1 2" key="1">
    <citation type="submission" date="2015-12" db="EMBL/GenBank/DDBJ databases">
        <title>The genome of Folsomia candida.</title>
        <authorList>
            <person name="Faddeeva A."/>
            <person name="Derks M.F."/>
            <person name="Anvar Y."/>
            <person name="Smit S."/>
            <person name="Van Straalen N."/>
            <person name="Roelofs D."/>
        </authorList>
    </citation>
    <scope>NUCLEOTIDE SEQUENCE [LARGE SCALE GENOMIC DNA]</scope>
    <source>
        <strain evidence="1 2">VU population</strain>
        <tissue evidence="1">Whole body</tissue>
    </source>
</reference>
<evidence type="ECO:0000313" key="1">
    <source>
        <dbReference type="EMBL" id="OXA37911.1"/>
    </source>
</evidence>
<dbReference type="Pfam" id="PF03318">
    <property type="entry name" value="ETX_MTX2"/>
    <property type="match status" value="1"/>
</dbReference>
<proteinExistence type="predicted"/>